<organism evidence="1 2">
    <name type="scientific">Eretmocerus hayati</name>
    <dbReference type="NCBI Taxonomy" id="131215"/>
    <lineage>
        <taxon>Eukaryota</taxon>
        <taxon>Metazoa</taxon>
        <taxon>Ecdysozoa</taxon>
        <taxon>Arthropoda</taxon>
        <taxon>Hexapoda</taxon>
        <taxon>Insecta</taxon>
        <taxon>Pterygota</taxon>
        <taxon>Neoptera</taxon>
        <taxon>Endopterygota</taxon>
        <taxon>Hymenoptera</taxon>
        <taxon>Apocrita</taxon>
        <taxon>Proctotrupomorpha</taxon>
        <taxon>Chalcidoidea</taxon>
        <taxon>Aphelinidae</taxon>
        <taxon>Aphelininae</taxon>
        <taxon>Eretmocerus</taxon>
    </lineage>
</organism>
<accession>A0ACC2NYB6</accession>
<dbReference type="Proteomes" id="UP001239111">
    <property type="component" value="Chromosome 2"/>
</dbReference>
<evidence type="ECO:0000313" key="1">
    <source>
        <dbReference type="EMBL" id="KAJ8676285.1"/>
    </source>
</evidence>
<protein>
    <submittedName>
        <fullName evidence="1">Uncharacterized protein</fullName>
    </submittedName>
</protein>
<evidence type="ECO:0000313" key="2">
    <source>
        <dbReference type="Proteomes" id="UP001239111"/>
    </source>
</evidence>
<sequence length="507" mass="56156">MKRELSVHLVIVVTVCFHNDFSKPEPLQGVNVLKAKDYEFPSIVSIRYKNYGLNEYLGHICTGVAITRRHVLTAAHCVLPLTDLTEVQVSAGSASLRQASNYNIRSTITYNRWIFRRETSLEQYDHDVAVITLSTELDDKKIKPARLSVKPTESNYGSKVVVAGWGTLVDGTTPEIMRKANLVILTQQECESIISVFENKPTKLDARYLCSKNEPYALLTCGDSGSPLMKGNDIVVGISKGGNQILYSSAVPLIGSNVVPSKEDEFPSVVYLGSKHANCASERMICAGTAITKLHVLTAAHCITKTHRRDVQIFAGSRDSHLCSRYDIAMWMTYDDWIYKNKKFGRETRPENDIAAITVSREFNLALVKPAAVAFVNTPRLYGVELTVAGWGNTCDGIKPQILQAANVTVLDKNECEHEIAILENVLIEIPEHFLCATAKPFMLTAYGDSGSPLFLNNKVLVGVTKGTCPLQGYIHPNQVNIHINIKYYKSFIIFVTAGVPLKIETL</sequence>
<comment type="caution">
    <text evidence="1">The sequence shown here is derived from an EMBL/GenBank/DDBJ whole genome shotgun (WGS) entry which is preliminary data.</text>
</comment>
<dbReference type="EMBL" id="CM056742">
    <property type="protein sequence ID" value="KAJ8676285.1"/>
    <property type="molecule type" value="Genomic_DNA"/>
</dbReference>
<gene>
    <name evidence="1" type="ORF">QAD02_012072</name>
</gene>
<reference evidence="1" key="1">
    <citation type="submission" date="2023-04" db="EMBL/GenBank/DDBJ databases">
        <title>A chromosome-level genome assembly of the parasitoid wasp Eretmocerus hayati.</title>
        <authorList>
            <person name="Zhong Y."/>
            <person name="Liu S."/>
            <person name="Liu Y."/>
        </authorList>
    </citation>
    <scope>NUCLEOTIDE SEQUENCE</scope>
    <source>
        <strain evidence="1">ZJU_SS_LIU_2023</strain>
    </source>
</reference>
<name>A0ACC2NYB6_9HYME</name>
<proteinExistence type="predicted"/>
<keyword evidence="2" id="KW-1185">Reference proteome</keyword>